<dbReference type="Proteomes" id="UP001470230">
    <property type="component" value="Unassembled WGS sequence"/>
</dbReference>
<evidence type="ECO:0000313" key="5">
    <source>
        <dbReference type="Proteomes" id="UP001470230"/>
    </source>
</evidence>
<keyword evidence="1" id="KW-0677">Repeat</keyword>
<dbReference type="SMART" id="SM00248">
    <property type="entry name" value="ANK"/>
    <property type="match status" value="9"/>
</dbReference>
<dbReference type="SUPFAM" id="SSF48403">
    <property type="entry name" value="Ankyrin repeat"/>
    <property type="match status" value="2"/>
</dbReference>
<dbReference type="PROSITE" id="PS50088">
    <property type="entry name" value="ANK_REPEAT"/>
    <property type="match status" value="1"/>
</dbReference>
<evidence type="ECO:0000256" key="2">
    <source>
        <dbReference type="ARBA" id="ARBA00023043"/>
    </source>
</evidence>
<dbReference type="PANTHER" id="PTHR24198">
    <property type="entry name" value="ANKYRIN REPEAT AND PROTEIN KINASE DOMAIN-CONTAINING PROTEIN"/>
    <property type="match status" value="1"/>
</dbReference>
<keyword evidence="2 3" id="KW-0040">ANK repeat</keyword>
<dbReference type="Gene3D" id="1.25.40.20">
    <property type="entry name" value="Ankyrin repeat-containing domain"/>
    <property type="match status" value="3"/>
</dbReference>
<evidence type="ECO:0000256" key="3">
    <source>
        <dbReference type="PROSITE-ProRule" id="PRU00023"/>
    </source>
</evidence>
<organism evidence="4 5">
    <name type="scientific">Tritrichomonas musculus</name>
    <dbReference type="NCBI Taxonomy" id="1915356"/>
    <lineage>
        <taxon>Eukaryota</taxon>
        <taxon>Metamonada</taxon>
        <taxon>Parabasalia</taxon>
        <taxon>Tritrichomonadida</taxon>
        <taxon>Tritrichomonadidae</taxon>
        <taxon>Tritrichomonas</taxon>
    </lineage>
</organism>
<protein>
    <recommendedName>
        <fullName evidence="6">Ankyrin repeat protein</fullName>
    </recommendedName>
</protein>
<dbReference type="InterPro" id="IPR036770">
    <property type="entry name" value="Ankyrin_rpt-contain_sf"/>
</dbReference>
<dbReference type="InterPro" id="IPR002110">
    <property type="entry name" value="Ankyrin_rpt"/>
</dbReference>
<gene>
    <name evidence="4" type="ORF">M9Y10_043635</name>
</gene>
<feature type="repeat" description="ANK" evidence="3">
    <location>
        <begin position="163"/>
        <end position="195"/>
    </location>
</feature>
<dbReference type="PANTHER" id="PTHR24198:SF165">
    <property type="entry name" value="ANKYRIN REPEAT-CONTAINING PROTEIN-RELATED"/>
    <property type="match status" value="1"/>
</dbReference>
<dbReference type="Pfam" id="PF00023">
    <property type="entry name" value="Ank"/>
    <property type="match status" value="1"/>
</dbReference>
<dbReference type="EMBL" id="JAPFFF010000008">
    <property type="protein sequence ID" value="KAK8884521.1"/>
    <property type="molecule type" value="Genomic_DNA"/>
</dbReference>
<proteinExistence type="predicted"/>
<evidence type="ECO:0000313" key="4">
    <source>
        <dbReference type="EMBL" id="KAK8884521.1"/>
    </source>
</evidence>
<comment type="caution">
    <text evidence="4">The sequence shown here is derived from an EMBL/GenBank/DDBJ whole genome shotgun (WGS) entry which is preliminary data.</text>
</comment>
<accession>A0ABR2K0M0</accession>
<evidence type="ECO:0008006" key="6">
    <source>
        <dbReference type="Google" id="ProtNLM"/>
    </source>
</evidence>
<reference evidence="4 5" key="1">
    <citation type="submission" date="2024-04" db="EMBL/GenBank/DDBJ databases">
        <title>Tritrichomonas musculus Genome.</title>
        <authorList>
            <person name="Alves-Ferreira E."/>
            <person name="Grigg M."/>
            <person name="Lorenzi H."/>
            <person name="Galac M."/>
        </authorList>
    </citation>
    <scope>NUCLEOTIDE SEQUENCE [LARGE SCALE GENOMIC DNA]</scope>
    <source>
        <strain evidence="4 5">EAF2021</strain>
    </source>
</reference>
<keyword evidence="5" id="KW-1185">Reference proteome</keyword>
<dbReference type="Pfam" id="PF12796">
    <property type="entry name" value="Ank_2"/>
    <property type="match status" value="2"/>
</dbReference>
<dbReference type="PROSITE" id="PS50297">
    <property type="entry name" value="ANK_REP_REGION"/>
    <property type="match status" value="1"/>
</dbReference>
<name>A0ABR2K0M0_9EUKA</name>
<sequence>MYNGMNPNPHVLITSNNRERNNHTNIQIIEDYKTNDWDIEILNYILEDDSENFYRYISQYDPKSINKIFNQRFFRLPKILSNNPTYAHLCAFFGAKKCLETLLISSNEENLKSDQFQQTDDMNRYLTHFLCCYCLDSRIDRYPLDIARKLYNDGYKFTEIDLDGFTPLYYAAYYGNIDIITFIFNKLPDLFFGEKSSISFDILQGSCQSGHINIIKFIQKIYERDDKRKKFLFSKRNKQKATLLHLACKMNQIKVLQYLLSTEFYLTKKLNFVDSTSRTPLIIACQNGYIDIVKFLYEKTEINFSEKKKLFPLLEASKHDHLNIVKYLLKLQETSVEQEDNKGRSALTMAILNQNIQIIQLLIDFNALKNLNTFKLGTLFKIACEVDNFTIIKMLSESFKVPYNVQFEQDQKWGDIFMNIAFNKQDHILVKFLLDEGCTFKYINLSKQVRRKHLEFIDFMVNYNSLDPKNTVKSDKLIFHAIETGDLRVVTKMMNYGFILNTEIVSQPGCIFAACEKLKIDLFNFLMAYNPKLSDYNQCLKKLILNYSREKMRMNEKRKNDCIYMIEKILQTQNVNLNEDIQNESKKIRLPVTLAANEGLIELLELFEKYGADFNKCPFEHSKMNKLLKVIDFLRSHGCKFQNLIEF</sequence>
<evidence type="ECO:0000256" key="1">
    <source>
        <dbReference type="ARBA" id="ARBA00022737"/>
    </source>
</evidence>